<dbReference type="Proteomes" id="UP000617041">
    <property type="component" value="Unassembled WGS sequence"/>
</dbReference>
<dbReference type="InterPro" id="IPR001789">
    <property type="entry name" value="Sig_transdc_resp-reg_receiver"/>
</dbReference>
<evidence type="ECO:0000313" key="3">
    <source>
        <dbReference type="EMBL" id="MBK0392916.1"/>
    </source>
</evidence>
<protein>
    <submittedName>
        <fullName evidence="3">Response regulator transcription factor</fullName>
    </submittedName>
</protein>
<dbReference type="Gene3D" id="3.40.50.2300">
    <property type="match status" value="1"/>
</dbReference>
<accession>A0A934Q1S4</accession>
<feature type="modified residue" description="4-aspartylphosphate" evidence="1">
    <location>
        <position position="53"/>
    </location>
</feature>
<sequence length="115" mass="11915">MQPSVVILDSAVDAAVSLATALCERGVPATFAATAREATAAAAIAHPTAVLIDLTVQAALDQLCEELRMVAPGARLIALSDWSDPGHFDKAMACGFDHFVIKPAAMETVLQAVRG</sequence>
<evidence type="ECO:0000313" key="4">
    <source>
        <dbReference type="Proteomes" id="UP000617041"/>
    </source>
</evidence>
<proteinExistence type="predicted"/>
<feature type="domain" description="Response regulatory" evidence="2">
    <location>
        <begin position="4"/>
        <end position="115"/>
    </location>
</feature>
<organism evidence="3 4">
    <name type="scientific">Ramlibacter algicola</name>
    <dbReference type="NCBI Taxonomy" id="2795217"/>
    <lineage>
        <taxon>Bacteria</taxon>
        <taxon>Pseudomonadati</taxon>
        <taxon>Pseudomonadota</taxon>
        <taxon>Betaproteobacteria</taxon>
        <taxon>Burkholderiales</taxon>
        <taxon>Comamonadaceae</taxon>
        <taxon>Ramlibacter</taxon>
    </lineage>
</organism>
<name>A0A934Q1S4_9BURK</name>
<keyword evidence="1" id="KW-0597">Phosphoprotein</keyword>
<comment type="caution">
    <text evidence="3">The sequence shown here is derived from an EMBL/GenBank/DDBJ whole genome shotgun (WGS) entry which is preliminary data.</text>
</comment>
<keyword evidence="4" id="KW-1185">Reference proteome</keyword>
<dbReference type="SMART" id="SM00448">
    <property type="entry name" value="REC"/>
    <property type="match status" value="1"/>
</dbReference>
<dbReference type="InterPro" id="IPR011006">
    <property type="entry name" value="CheY-like_superfamily"/>
</dbReference>
<dbReference type="EMBL" id="JAEDAO010000001">
    <property type="protein sequence ID" value="MBK0392916.1"/>
    <property type="molecule type" value="Genomic_DNA"/>
</dbReference>
<evidence type="ECO:0000259" key="2">
    <source>
        <dbReference type="PROSITE" id="PS50110"/>
    </source>
</evidence>
<dbReference type="SUPFAM" id="SSF52172">
    <property type="entry name" value="CheY-like"/>
    <property type="match status" value="1"/>
</dbReference>
<reference evidence="3" key="1">
    <citation type="submission" date="2020-12" db="EMBL/GenBank/DDBJ databases">
        <title>Ramlibacter sp. nov., isolated from a freshwater alga, Cryptomonas.</title>
        <authorList>
            <person name="Kim H.M."/>
            <person name="Jeon C.O."/>
        </authorList>
    </citation>
    <scope>NUCLEOTIDE SEQUENCE</scope>
    <source>
        <strain evidence="3">CrO1</strain>
    </source>
</reference>
<dbReference type="GO" id="GO:0000160">
    <property type="term" value="P:phosphorelay signal transduction system"/>
    <property type="evidence" value="ECO:0007669"/>
    <property type="project" value="InterPro"/>
</dbReference>
<dbReference type="AlphaFoldDB" id="A0A934Q1S4"/>
<gene>
    <name evidence="3" type="ORF">I8E28_09950</name>
</gene>
<dbReference type="RefSeq" id="WP_200787827.1">
    <property type="nucleotide sequence ID" value="NZ_JAEDAO010000001.1"/>
</dbReference>
<dbReference type="PROSITE" id="PS50110">
    <property type="entry name" value="RESPONSE_REGULATORY"/>
    <property type="match status" value="1"/>
</dbReference>
<evidence type="ECO:0000256" key="1">
    <source>
        <dbReference type="PROSITE-ProRule" id="PRU00169"/>
    </source>
</evidence>